<feature type="transmembrane region" description="Helical" evidence="1">
    <location>
        <begin position="48"/>
        <end position="71"/>
    </location>
</feature>
<evidence type="ECO:0000313" key="2">
    <source>
        <dbReference type="EMBL" id="MFD1191812.1"/>
    </source>
</evidence>
<feature type="transmembrane region" description="Helical" evidence="1">
    <location>
        <begin position="213"/>
        <end position="237"/>
    </location>
</feature>
<comment type="caution">
    <text evidence="2">The sequence shown here is derived from an EMBL/GenBank/DDBJ whole genome shotgun (WGS) entry which is preliminary data.</text>
</comment>
<keyword evidence="1" id="KW-0472">Membrane</keyword>
<dbReference type="RefSeq" id="WP_377354093.1">
    <property type="nucleotide sequence ID" value="NZ_JBHTLQ010000035.1"/>
</dbReference>
<evidence type="ECO:0000313" key="3">
    <source>
        <dbReference type="Proteomes" id="UP001597216"/>
    </source>
</evidence>
<feature type="transmembrane region" description="Helical" evidence="1">
    <location>
        <begin position="165"/>
        <end position="193"/>
    </location>
</feature>
<organism evidence="2 3">
    <name type="scientific">Phenylobacterium conjunctum</name>
    <dbReference type="NCBI Taxonomy" id="1298959"/>
    <lineage>
        <taxon>Bacteria</taxon>
        <taxon>Pseudomonadati</taxon>
        <taxon>Pseudomonadota</taxon>
        <taxon>Alphaproteobacteria</taxon>
        <taxon>Caulobacterales</taxon>
        <taxon>Caulobacteraceae</taxon>
        <taxon>Phenylobacterium</taxon>
    </lineage>
</organism>
<keyword evidence="1" id="KW-0812">Transmembrane</keyword>
<accession>A0ABW3T4G0</accession>
<dbReference type="EMBL" id="JBHTLQ010000035">
    <property type="protein sequence ID" value="MFD1191812.1"/>
    <property type="molecule type" value="Genomic_DNA"/>
</dbReference>
<reference evidence="3" key="1">
    <citation type="journal article" date="2019" name="Int. J. Syst. Evol. Microbiol.">
        <title>The Global Catalogue of Microorganisms (GCM) 10K type strain sequencing project: providing services to taxonomists for standard genome sequencing and annotation.</title>
        <authorList>
            <consortium name="The Broad Institute Genomics Platform"/>
            <consortium name="The Broad Institute Genome Sequencing Center for Infectious Disease"/>
            <person name="Wu L."/>
            <person name="Ma J."/>
        </authorList>
    </citation>
    <scope>NUCLEOTIDE SEQUENCE [LARGE SCALE GENOMIC DNA]</scope>
    <source>
        <strain evidence="3">CCUG 55074</strain>
    </source>
</reference>
<keyword evidence="3" id="KW-1185">Reference proteome</keyword>
<evidence type="ECO:0008006" key="4">
    <source>
        <dbReference type="Google" id="ProtNLM"/>
    </source>
</evidence>
<keyword evidence="1" id="KW-1133">Transmembrane helix</keyword>
<dbReference type="Proteomes" id="UP001597216">
    <property type="component" value="Unassembled WGS sequence"/>
</dbReference>
<name>A0ABW3T4G0_9CAUL</name>
<sequence>MTAFSGSTAAAHGFSLIRREPRAAMAWAALSAAATVLVAWGAGQGAGVHAVTIAVDLLASLAITGAALRAWTRPDDRAFAYVRLGRDEQRLLVCAVAALAPAVLVLAVLIRMTPTPPLLAGTILSLGVWAWYALRLIPAGALSVRDRALRLGEAWAASRGLGVKLGLAVFLTFVFIVLSAMGLGLVTLILQVLVTVAQGAKSLASPGPVMNLVSAALAGGLASVGLVLWAGIGVSVVSPPTPDQDAA</sequence>
<feature type="transmembrane region" description="Helical" evidence="1">
    <location>
        <begin position="118"/>
        <end position="144"/>
    </location>
</feature>
<feature type="transmembrane region" description="Helical" evidence="1">
    <location>
        <begin position="91"/>
        <end position="112"/>
    </location>
</feature>
<proteinExistence type="predicted"/>
<evidence type="ECO:0000256" key="1">
    <source>
        <dbReference type="SAM" id="Phobius"/>
    </source>
</evidence>
<feature type="transmembrane region" description="Helical" evidence="1">
    <location>
        <begin position="24"/>
        <end position="42"/>
    </location>
</feature>
<gene>
    <name evidence="2" type="ORF">ACFQ27_14575</name>
</gene>
<protein>
    <recommendedName>
        <fullName evidence="4">Glycerophosphoryl diester phosphodiesterase membrane domain-containing protein</fullName>
    </recommendedName>
</protein>